<evidence type="ECO:0000313" key="4">
    <source>
        <dbReference type="Proteomes" id="UP000198512"/>
    </source>
</evidence>
<keyword evidence="4" id="KW-1185">Reference proteome</keyword>
<organism evidence="3 4">
    <name type="scientific">Pseudomonas cuatrocienegasensis</name>
    <dbReference type="NCBI Taxonomy" id="543360"/>
    <lineage>
        <taxon>Bacteria</taxon>
        <taxon>Pseudomonadati</taxon>
        <taxon>Pseudomonadota</taxon>
        <taxon>Gammaproteobacteria</taxon>
        <taxon>Pseudomonadales</taxon>
        <taxon>Pseudomonadaceae</taxon>
        <taxon>Pseudomonas</taxon>
    </lineage>
</organism>
<evidence type="ECO:0008006" key="5">
    <source>
        <dbReference type="Google" id="ProtNLM"/>
    </source>
</evidence>
<dbReference type="Proteomes" id="UP000198512">
    <property type="component" value="Unassembled WGS sequence"/>
</dbReference>
<evidence type="ECO:0000313" key="3">
    <source>
        <dbReference type="EMBL" id="SEP85392.1"/>
    </source>
</evidence>
<accession>A0ABY1B3P2</accession>
<gene>
    <name evidence="3" type="ORF">SAMN05216600_10250</name>
</gene>
<evidence type="ECO:0000256" key="1">
    <source>
        <dbReference type="SAM" id="MobiDB-lite"/>
    </source>
</evidence>
<dbReference type="PROSITE" id="PS51257">
    <property type="entry name" value="PROKAR_LIPOPROTEIN"/>
    <property type="match status" value="1"/>
</dbReference>
<dbReference type="RefSeq" id="WP_069515840.1">
    <property type="nucleotide sequence ID" value="NZ_FOFP01000002.1"/>
</dbReference>
<reference evidence="3 4" key="1">
    <citation type="submission" date="2016-10" db="EMBL/GenBank/DDBJ databases">
        <authorList>
            <person name="Varghese N."/>
            <person name="Submissions S."/>
        </authorList>
    </citation>
    <scope>NUCLEOTIDE SEQUENCE [LARGE SCALE GENOMIC DNA]</scope>
    <source>
        <strain evidence="3 4">CIP 109853</strain>
    </source>
</reference>
<feature type="signal peptide" evidence="2">
    <location>
        <begin position="1"/>
        <end position="22"/>
    </location>
</feature>
<evidence type="ECO:0000256" key="2">
    <source>
        <dbReference type="SAM" id="SignalP"/>
    </source>
</evidence>
<name>A0ABY1B3P2_9PSED</name>
<sequence>MTSAKALVLIATLLGVAGCAVQAPTPEVPVPPASKSHPRFAPPPGVQSHWDGALTVYVIDGYPDLFYRERTYYRWDSGWYWSTQATGPWQATDSTAIPPGLYRRYAR</sequence>
<feature type="chain" id="PRO_5045777848" description="YXWGXW repeat-containing protein" evidence="2">
    <location>
        <begin position="23"/>
        <end position="107"/>
    </location>
</feature>
<proteinExistence type="predicted"/>
<protein>
    <recommendedName>
        <fullName evidence="5">YXWGXW repeat-containing protein</fullName>
    </recommendedName>
</protein>
<feature type="region of interest" description="Disordered" evidence="1">
    <location>
        <begin position="25"/>
        <end position="44"/>
    </location>
</feature>
<keyword evidence="2" id="KW-0732">Signal</keyword>
<dbReference type="EMBL" id="FOFP01000002">
    <property type="protein sequence ID" value="SEP85392.1"/>
    <property type="molecule type" value="Genomic_DNA"/>
</dbReference>
<comment type="caution">
    <text evidence="3">The sequence shown here is derived from an EMBL/GenBank/DDBJ whole genome shotgun (WGS) entry which is preliminary data.</text>
</comment>